<dbReference type="InterPro" id="IPR023865">
    <property type="entry name" value="Aliphatic_acid_kinase_CS"/>
</dbReference>
<keyword evidence="10" id="KW-1185">Reference proteome</keyword>
<dbReference type="KEGG" id="hcr:X271_00361"/>
<dbReference type="PIRSF" id="PIRSF000722">
    <property type="entry name" value="Acetate_prop_kin"/>
    <property type="match status" value="1"/>
</dbReference>
<dbReference type="PANTHER" id="PTHR21060:SF15">
    <property type="entry name" value="ACETATE KINASE-RELATED"/>
    <property type="match status" value="1"/>
</dbReference>
<feature type="binding site" evidence="7">
    <location>
        <position position="15"/>
    </location>
    <ligand>
        <name>ATP</name>
        <dbReference type="ChEBI" id="CHEBI:30616"/>
    </ligand>
</feature>
<feature type="binding site" evidence="7">
    <location>
        <position position="87"/>
    </location>
    <ligand>
        <name>substrate</name>
    </ligand>
</feature>
<dbReference type="OrthoDB" id="9802453at2"/>
<evidence type="ECO:0000256" key="2">
    <source>
        <dbReference type="ARBA" id="ARBA00022679"/>
    </source>
</evidence>
<dbReference type="EC" id="2.7.2.1" evidence="7"/>
<dbReference type="EMBL" id="CP006932">
    <property type="protein sequence ID" value="AHK22467.1"/>
    <property type="molecule type" value="Genomic_DNA"/>
</dbReference>
<comment type="subcellular location">
    <subcellularLocation>
        <location evidence="7">Cytoplasm</location>
    </subcellularLocation>
</comment>
<dbReference type="HOGENOM" id="CLU_020352_0_1_14"/>
<comment type="subunit">
    <text evidence="7">Homodimer.</text>
</comment>
<keyword evidence="7" id="KW-0963">Cytoplasm</keyword>
<comment type="function">
    <text evidence="7">Catalyzes the formation of acetyl phosphate from acetate and ATP. Can also catalyze the reverse reaction.</text>
</comment>
<feature type="active site" description="Proton donor/acceptor" evidence="7">
    <location>
        <position position="145"/>
    </location>
</feature>
<feature type="binding site" evidence="7">
    <location>
        <position position="8"/>
    </location>
    <ligand>
        <name>Mg(2+)</name>
        <dbReference type="ChEBI" id="CHEBI:18420"/>
    </ligand>
</feature>
<feature type="binding site" evidence="7">
    <location>
        <begin position="278"/>
        <end position="280"/>
    </location>
    <ligand>
        <name>ATP</name>
        <dbReference type="ChEBI" id="CHEBI:30616"/>
    </ligand>
</feature>
<reference evidence="9 10" key="1">
    <citation type="journal article" date="2014" name="Genome Biol. Evol.">
        <title>Phylogenomics of "Candidatus Hepatoplasma crinochetorum," a Lineage of Mollicutes Associated with Noninsect Arthropods.</title>
        <authorList>
            <person name="Leclercq S."/>
            <person name="Dittmer J."/>
            <person name="Bouchon D."/>
            <person name="Cordaux R."/>
        </authorList>
    </citation>
    <scope>NUCLEOTIDE SEQUENCE [LARGE SCALE GENOMIC DNA]</scope>
    <source>
        <strain evidence="9 10">Av</strain>
    </source>
</reference>
<evidence type="ECO:0000256" key="7">
    <source>
        <dbReference type="HAMAP-Rule" id="MF_00020"/>
    </source>
</evidence>
<dbReference type="NCBIfam" id="TIGR00016">
    <property type="entry name" value="ackA"/>
    <property type="match status" value="1"/>
</dbReference>
<proteinExistence type="inferred from homology"/>
<comment type="pathway">
    <text evidence="7">Metabolic intermediate biosynthesis; acetyl-CoA biosynthesis; acetyl-CoA from acetate: step 1/2.</text>
</comment>
<evidence type="ECO:0000256" key="6">
    <source>
        <dbReference type="ARBA" id="ARBA00022840"/>
    </source>
</evidence>
<dbReference type="GO" id="GO:0005737">
    <property type="term" value="C:cytoplasm"/>
    <property type="evidence" value="ECO:0007669"/>
    <property type="project" value="UniProtKB-SubCell"/>
</dbReference>
<name>W8GJR6_9MOLU</name>
<protein>
    <recommendedName>
        <fullName evidence="7">Acetate kinase</fullName>
        <ecNumber evidence="7">2.7.2.1</ecNumber>
    </recommendedName>
    <alternativeName>
        <fullName evidence="7">Acetokinase</fullName>
    </alternativeName>
</protein>
<keyword evidence="2 7" id="KW-0808">Transferase</keyword>
<comment type="similarity">
    <text evidence="1 7 8">Belongs to the acetokinase family.</text>
</comment>
<dbReference type="GO" id="GO:0000287">
    <property type="term" value="F:magnesium ion binding"/>
    <property type="evidence" value="ECO:0007669"/>
    <property type="project" value="UniProtKB-UniRule"/>
</dbReference>
<dbReference type="RefSeq" id="WP_025208760.1">
    <property type="nucleotide sequence ID" value="NZ_CP006932.1"/>
</dbReference>
<dbReference type="eggNOG" id="COG0282">
    <property type="taxonomic scope" value="Bacteria"/>
</dbReference>
<evidence type="ECO:0000313" key="10">
    <source>
        <dbReference type="Proteomes" id="UP000019450"/>
    </source>
</evidence>
<dbReference type="HAMAP" id="MF_00020">
    <property type="entry name" value="Acetate_kinase"/>
    <property type="match status" value="1"/>
</dbReference>
<keyword evidence="6 7" id="KW-0067">ATP-binding</keyword>
<keyword evidence="7" id="KW-0460">Magnesium</keyword>
<dbReference type="GO" id="GO:0005524">
    <property type="term" value="F:ATP binding"/>
    <property type="evidence" value="ECO:0007669"/>
    <property type="project" value="UniProtKB-KW"/>
</dbReference>
<dbReference type="PANTHER" id="PTHR21060">
    <property type="entry name" value="ACETATE KINASE"/>
    <property type="match status" value="1"/>
</dbReference>
<dbReference type="InterPro" id="IPR000890">
    <property type="entry name" value="Aliphatic_acid_kin_short-chain"/>
</dbReference>
<evidence type="ECO:0000313" key="9">
    <source>
        <dbReference type="EMBL" id="AHK22467.1"/>
    </source>
</evidence>
<evidence type="ECO:0000256" key="4">
    <source>
        <dbReference type="ARBA" id="ARBA00022741"/>
    </source>
</evidence>
<dbReference type="STRING" id="1427984.X271_00361"/>
<dbReference type="InterPro" id="IPR004372">
    <property type="entry name" value="Ac/propionate_kinase"/>
</dbReference>
<dbReference type="UniPathway" id="UPA00340">
    <property type="reaction ID" value="UER00458"/>
</dbReference>
<dbReference type="GO" id="GO:0006085">
    <property type="term" value="P:acetyl-CoA biosynthetic process"/>
    <property type="evidence" value="ECO:0007669"/>
    <property type="project" value="UniProtKB-UniRule"/>
</dbReference>
<feature type="binding site" evidence="7">
    <location>
        <position position="379"/>
    </location>
    <ligand>
        <name>Mg(2+)</name>
        <dbReference type="ChEBI" id="CHEBI:18420"/>
    </ligand>
</feature>
<gene>
    <name evidence="7 9" type="primary">ackA</name>
    <name evidence="9" type="ORF">X271_00361</name>
</gene>
<dbReference type="PRINTS" id="PR00471">
    <property type="entry name" value="ACETATEKNASE"/>
</dbReference>
<comment type="cofactor">
    <cofactor evidence="7">
        <name>Mg(2+)</name>
        <dbReference type="ChEBI" id="CHEBI:18420"/>
    </cofactor>
    <cofactor evidence="7">
        <name>Mn(2+)</name>
        <dbReference type="ChEBI" id="CHEBI:29035"/>
    </cofactor>
    <text evidence="7">Mg(2+). Can also accept Mn(2+).</text>
</comment>
<dbReference type="Proteomes" id="UP000019450">
    <property type="component" value="Chromosome"/>
</dbReference>
<evidence type="ECO:0000256" key="3">
    <source>
        <dbReference type="ARBA" id="ARBA00022723"/>
    </source>
</evidence>
<feature type="site" description="Transition state stabilizer" evidence="7">
    <location>
        <position position="236"/>
    </location>
</feature>
<dbReference type="PROSITE" id="PS01075">
    <property type="entry name" value="ACETATE_KINASE_1"/>
    <property type="match status" value="1"/>
</dbReference>
<dbReference type="GO" id="GO:0008776">
    <property type="term" value="F:acetate kinase activity"/>
    <property type="evidence" value="ECO:0007669"/>
    <property type="project" value="UniProtKB-UniRule"/>
</dbReference>
<comment type="catalytic activity">
    <reaction evidence="7">
        <text>acetate + ATP = acetyl phosphate + ADP</text>
        <dbReference type="Rhea" id="RHEA:11352"/>
        <dbReference type="ChEBI" id="CHEBI:22191"/>
        <dbReference type="ChEBI" id="CHEBI:30089"/>
        <dbReference type="ChEBI" id="CHEBI:30616"/>
        <dbReference type="ChEBI" id="CHEBI:456216"/>
        <dbReference type="EC" id="2.7.2.1"/>
    </reaction>
</comment>
<dbReference type="AlphaFoldDB" id="W8GJR6"/>
<feature type="site" description="Transition state stabilizer" evidence="7">
    <location>
        <position position="177"/>
    </location>
</feature>
<evidence type="ECO:0000256" key="5">
    <source>
        <dbReference type="ARBA" id="ARBA00022777"/>
    </source>
</evidence>
<keyword evidence="5 7" id="KW-0418">Kinase</keyword>
<dbReference type="Gene3D" id="3.30.420.40">
    <property type="match status" value="2"/>
</dbReference>
<evidence type="ECO:0000256" key="8">
    <source>
        <dbReference type="RuleBase" id="RU003835"/>
    </source>
</evidence>
<dbReference type="SUPFAM" id="SSF53067">
    <property type="entry name" value="Actin-like ATPase domain"/>
    <property type="match status" value="2"/>
</dbReference>
<dbReference type="Pfam" id="PF00871">
    <property type="entry name" value="Acetate_kinase"/>
    <property type="match status" value="1"/>
</dbReference>
<feature type="binding site" evidence="7">
    <location>
        <begin position="326"/>
        <end position="330"/>
    </location>
    <ligand>
        <name>ATP</name>
        <dbReference type="ChEBI" id="CHEBI:30616"/>
    </ligand>
</feature>
<feature type="binding site" evidence="7">
    <location>
        <begin position="203"/>
        <end position="207"/>
    </location>
    <ligand>
        <name>ATP</name>
        <dbReference type="ChEBI" id="CHEBI:30616"/>
    </ligand>
</feature>
<keyword evidence="3 7" id="KW-0479">Metal-binding</keyword>
<sequence length="394" mass="45735">MKKILILNVGSSSCKFQIFTKELKLLGKGLIDRIGITGTSFFYKDINNKQIKEKKDFEYKDFAEEFKRFINDNNICKFEEFYLMVHRVVMGSEVFPENIIVKDWKTIEKIEKLTPLAPLHQPYNVIALKEFFGKYKDTKHVVCFDTTFHSTIPEKNFIFTIPYQFYKNYKIRRYGAHGTSHQYITERLSNFLNKKNVTFINLHLGNGASVCLIKDSKSYDTSMGLTPLGGLMMGTRSGDLDPSIVFYLINQKKLDPNDVENIFIKKSGLLGIYGKSSDMRDVISGEEKKEKRAILARELFIKRINDYIATYLNEVEKVEAITFTGGIGENDLDLIKRVFKNFHLKKIKIKQDKFDRNLDINLLSEKDSEIPIYIIKTNEELQMAKIAKILLKEL</sequence>
<dbReference type="GO" id="GO:0006083">
    <property type="term" value="P:acetate metabolic process"/>
    <property type="evidence" value="ECO:0007669"/>
    <property type="project" value="TreeGrafter"/>
</dbReference>
<dbReference type="PATRIC" id="fig|1427984.3.peg.348"/>
<keyword evidence="4 7" id="KW-0547">Nucleotide-binding</keyword>
<accession>W8GJR6</accession>
<dbReference type="InterPro" id="IPR043129">
    <property type="entry name" value="ATPase_NBD"/>
</dbReference>
<organism evidence="9 10">
    <name type="scientific">Candidatus Hepatoplasma crinochetorum Av</name>
    <dbReference type="NCBI Taxonomy" id="1427984"/>
    <lineage>
        <taxon>Bacteria</taxon>
        <taxon>Bacillati</taxon>
        <taxon>Mycoplasmatota</taxon>
        <taxon>Mollicutes</taxon>
        <taxon>Candidatus Hepatoplasmataceae</taxon>
        <taxon>Candidatus Hepatoplasma</taxon>
    </lineage>
</organism>
<evidence type="ECO:0000256" key="1">
    <source>
        <dbReference type="ARBA" id="ARBA00008748"/>
    </source>
</evidence>